<dbReference type="EMBL" id="VJMH01000654">
    <property type="protein sequence ID" value="KAF0715001.1"/>
    <property type="molecule type" value="Genomic_DNA"/>
</dbReference>
<dbReference type="OrthoDB" id="78494at2759"/>
<feature type="transmembrane region" description="Helical" evidence="1">
    <location>
        <begin position="76"/>
        <end position="94"/>
    </location>
</feature>
<dbReference type="Proteomes" id="UP000332933">
    <property type="component" value="Unassembled WGS sequence"/>
</dbReference>
<dbReference type="AlphaFoldDB" id="A0A485KA17"/>
<feature type="transmembrane region" description="Helical" evidence="1">
    <location>
        <begin position="106"/>
        <end position="126"/>
    </location>
</feature>
<organism evidence="3 4">
    <name type="scientific">Aphanomyces stellatus</name>
    <dbReference type="NCBI Taxonomy" id="120398"/>
    <lineage>
        <taxon>Eukaryota</taxon>
        <taxon>Sar</taxon>
        <taxon>Stramenopiles</taxon>
        <taxon>Oomycota</taxon>
        <taxon>Saprolegniomycetes</taxon>
        <taxon>Saprolegniales</taxon>
        <taxon>Verrucalvaceae</taxon>
        <taxon>Aphanomyces</taxon>
    </lineage>
</organism>
<evidence type="ECO:0000256" key="1">
    <source>
        <dbReference type="SAM" id="Phobius"/>
    </source>
</evidence>
<reference evidence="2" key="2">
    <citation type="submission" date="2019-06" db="EMBL/GenBank/DDBJ databases">
        <title>Genomics analysis of Aphanomyces spp. identifies a new class of oomycete effector associated with host adaptation.</title>
        <authorList>
            <person name="Gaulin E."/>
        </authorList>
    </citation>
    <scope>NUCLEOTIDE SEQUENCE</scope>
    <source>
        <strain evidence="2">CBS 578.67</strain>
    </source>
</reference>
<reference evidence="3 4" key="1">
    <citation type="submission" date="2019-03" db="EMBL/GenBank/DDBJ databases">
        <authorList>
            <person name="Gaulin E."/>
            <person name="Dumas B."/>
        </authorList>
    </citation>
    <scope>NUCLEOTIDE SEQUENCE [LARGE SCALE GENOMIC DNA]</scope>
    <source>
        <strain evidence="3">CBS 568.67</strain>
    </source>
</reference>
<evidence type="ECO:0000313" key="3">
    <source>
        <dbReference type="EMBL" id="VFT80772.1"/>
    </source>
</evidence>
<sequence>MLFAVTIFALGYAIATHGFLEPKNMLKLNRMVGMVWIGRSLVVLRGATAICLLSTCTLDLVQQNSVSVYMAGTLPWYKSLLAAGELMWIVYVVNDICSLATQQYTAHYATFSSIVAWSAAAILIFVNPQVHSVRVARVCHAIEFDFQSTCIAGTVDIGSVSRFLGHLWISGASLFGCFVIVRLARAGMKARPAKYHLLSCSAQFFFDLETWERDGQQYLDRMSAVLNGTLVFSLPQSSTQYVLDTKTWRLVVCHVAAQDLPSRYRWALPLPKCNHRLDAVVPINEVRGPQTTQN</sequence>
<keyword evidence="1" id="KW-0812">Transmembrane</keyword>
<dbReference type="EMBL" id="CAADRA010000654">
    <property type="protein sequence ID" value="VFT80772.1"/>
    <property type="molecule type" value="Genomic_DNA"/>
</dbReference>
<keyword evidence="4" id="KW-1185">Reference proteome</keyword>
<keyword evidence="1" id="KW-0472">Membrane</keyword>
<gene>
    <name evidence="3" type="primary">Aste57867_3612</name>
    <name evidence="2" type="ORF">As57867_003601</name>
    <name evidence="3" type="ORF">ASTE57867_3612</name>
</gene>
<feature type="transmembrane region" description="Helical" evidence="1">
    <location>
        <begin position="163"/>
        <end position="184"/>
    </location>
</feature>
<name>A0A485KA17_9STRA</name>
<protein>
    <submittedName>
        <fullName evidence="3">Aste57867_3612 protein</fullName>
    </submittedName>
</protein>
<proteinExistence type="predicted"/>
<evidence type="ECO:0000313" key="2">
    <source>
        <dbReference type="EMBL" id="KAF0715001.1"/>
    </source>
</evidence>
<evidence type="ECO:0000313" key="4">
    <source>
        <dbReference type="Proteomes" id="UP000332933"/>
    </source>
</evidence>
<accession>A0A485KA17</accession>
<keyword evidence="1" id="KW-1133">Transmembrane helix</keyword>